<evidence type="ECO:0000313" key="2">
    <source>
        <dbReference type="Proteomes" id="UP001281761"/>
    </source>
</evidence>
<dbReference type="EMBL" id="JARBJD010000070">
    <property type="protein sequence ID" value="KAK2955128.1"/>
    <property type="molecule type" value="Genomic_DNA"/>
</dbReference>
<dbReference type="Proteomes" id="UP001281761">
    <property type="component" value="Unassembled WGS sequence"/>
</dbReference>
<organism evidence="1 2">
    <name type="scientific">Blattamonas nauphoetae</name>
    <dbReference type="NCBI Taxonomy" id="2049346"/>
    <lineage>
        <taxon>Eukaryota</taxon>
        <taxon>Metamonada</taxon>
        <taxon>Preaxostyla</taxon>
        <taxon>Oxymonadida</taxon>
        <taxon>Blattamonas</taxon>
    </lineage>
</organism>
<sequence length="106" mass="11486">MIPMRGNVIESVSGAAQVYTGLTEPFGSRACKPVPRCSFSIAHFDQLVCLVLSHGLSVLHIIKDPSSHPPLACQPQLLHDCPCSPFQPVEHISHGKIGAERAHRVQ</sequence>
<keyword evidence="2" id="KW-1185">Reference proteome</keyword>
<comment type="caution">
    <text evidence="1">The sequence shown here is derived from an EMBL/GenBank/DDBJ whole genome shotgun (WGS) entry which is preliminary data.</text>
</comment>
<evidence type="ECO:0000313" key="1">
    <source>
        <dbReference type="EMBL" id="KAK2955128.1"/>
    </source>
</evidence>
<accession>A0ABQ9XUH4</accession>
<reference evidence="1 2" key="1">
    <citation type="journal article" date="2022" name="bioRxiv">
        <title>Genomics of Preaxostyla Flagellates Illuminates Evolutionary Transitions and the Path Towards Mitochondrial Loss.</title>
        <authorList>
            <person name="Novak L.V.F."/>
            <person name="Treitli S.C."/>
            <person name="Pyrih J."/>
            <person name="Halakuc P."/>
            <person name="Pipaliya S.V."/>
            <person name="Vacek V."/>
            <person name="Brzon O."/>
            <person name="Soukal P."/>
            <person name="Eme L."/>
            <person name="Dacks J.B."/>
            <person name="Karnkowska A."/>
            <person name="Elias M."/>
            <person name="Hampl V."/>
        </authorList>
    </citation>
    <scope>NUCLEOTIDE SEQUENCE [LARGE SCALE GENOMIC DNA]</scope>
    <source>
        <strain evidence="1">NAU3</strain>
        <tissue evidence="1">Gut</tissue>
    </source>
</reference>
<gene>
    <name evidence="1" type="ORF">BLNAU_9857</name>
</gene>
<name>A0ABQ9XUH4_9EUKA</name>
<proteinExistence type="predicted"/>
<protein>
    <submittedName>
        <fullName evidence="1">Uncharacterized protein</fullName>
    </submittedName>
</protein>